<name>A0A6L2PI30_COPFO</name>
<dbReference type="GO" id="GO:0005525">
    <property type="term" value="F:GTP binding"/>
    <property type="evidence" value="ECO:0007669"/>
    <property type="project" value="UniProtKB-KW"/>
</dbReference>
<dbReference type="GO" id="GO:0035006">
    <property type="term" value="P:melanization defense response"/>
    <property type="evidence" value="ECO:0007669"/>
    <property type="project" value="UniProtKB-ARBA"/>
</dbReference>
<proteinExistence type="predicted"/>
<protein>
    <recommendedName>
        <fullName evidence="6">Ras-like GTP-binding protein RhoL</fullName>
    </recommendedName>
</protein>
<reference evidence="5" key="1">
    <citation type="submission" date="2020-01" db="EMBL/GenBank/DDBJ databases">
        <title>Draft genome sequence of the Termite Coptotermes fromosanus.</title>
        <authorList>
            <person name="Itakura S."/>
            <person name="Yosikawa Y."/>
            <person name="Umezawa K."/>
        </authorList>
    </citation>
    <scope>NUCLEOTIDE SEQUENCE [LARGE SCALE GENOMIC DNA]</scope>
</reference>
<dbReference type="InParanoid" id="A0A6L2PI30"/>
<dbReference type="InterPro" id="IPR003578">
    <property type="entry name" value="Small_GTPase_Rho"/>
</dbReference>
<dbReference type="GO" id="GO:0007264">
    <property type="term" value="P:small GTPase-mediated signal transduction"/>
    <property type="evidence" value="ECO:0007669"/>
    <property type="project" value="InterPro"/>
</dbReference>
<evidence type="ECO:0008006" key="6">
    <source>
        <dbReference type="Google" id="ProtNLM"/>
    </source>
</evidence>
<dbReference type="SMART" id="SM00173">
    <property type="entry name" value="RAS"/>
    <property type="match status" value="1"/>
</dbReference>
<dbReference type="NCBIfam" id="TIGR00231">
    <property type="entry name" value="small_GTP"/>
    <property type="match status" value="1"/>
</dbReference>
<dbReference type="EMBL" id="BLKM01011093">
    <property type="protein sequence ID" value="GFG32066.1"/>
    <property type="molecule type" value="Genomic_DNA"/>
</dbReference>
<dbReference type="SMART" id="SM00174">
    <property type="entry name" value="RHO"/>
    <property type="match status" value="1"/>
</dbReference>
<dbReference type="GO" id="GO:0003006">
    <property type="term" value="P:developmental process involved in reproduction"/>
    <property type="evidence" value="ECO:0007669"/>
    <property type="project" value="UniProtKB-ARBA"/>
</dbReference>
<dbReference type="FunFam" id="3.40.50.300:FF:000118">
    <property type="entry name" value="Rho-related GTP-binding protein RhoG"/>
    <property type="match status" value="1"/>
</dbReference>
<evidence type="ECO:0000256" key="2">
    <source>
        <dbReference type="ARBA" id="ARBA00023134"/>
    </source>
</evidence>
<dbReference type="PANTHER" id="PTHR24072">
    <property type="entry name" value="RHO FAMILY GTPASE"/>
    <property type="match status" value="1"/>
</dbReference>
<accession>A0A6L2PI30</accession>
<organism evidence="4 5">
    <name type="scientific">Coptotermes formosanus</name>
    <name type="common">Formosan subterranean termite</name>
    <dbReference type="NCBI Taxonomy" id="36987"/>
    <lineage>
        <taxon>Eukaryota</taxon>
        <taxon>Metazoa</taxon>
        <taxon>Ecdysozoa</taxon>
        <taxon>Arthropoda</taxon>
        <taxon>Hexapoda</taxon>
        <taxon>Insecta</taxon>
        <taxon>Pterygota</taxon>
        <taxon>Neoptera</taxon>
        <taxon>Polyneoptera</taxon>
        <taxon>Dictyoptera</taxon>
        <taxon>Blattodea</taxon>
        <taxon>Blattoidea</taxon>
        <taxon>Termitoidae</taxon>
        <taxon>Rhinotermitidae</taxon>
        <taxon>Coptotermes</taxon>
    </lineage>
</organism>
<dbReference type="SUPFAM" id="SSF52540">
    <property type="entry name" value="P-loop containing nucleoside triphosphate hydrolases"/>
    <property type="match status" value="1"/>
</dbReference>
<dbReference type="Proteomes" id="UP000502823">
    <property type="component" value="Unassembled WGS sequence"/>
</dbReference>
<dbReference type="CDD" id="cd00157">
    <property type="entry name" value="Rho"/>
    <property type="match status" value="1"/>
</dbReference>
<dbReference type="GO" id="GO:0022412">
    <property type="term" value="P:cellular process involved in reproduction in multicellular organism"/>
    <property type="evidence" value="ECO:0007669"/>
    <property type="project" value="UniProtKB-ARBA"/>
</dbReference>
<dbReference type="SMART" id="SM00175">
    <property type="entry name" value="RAB"/>
    <property type="match status" value="1"/>
</dbReference>
<dbReference type="GO" id="GO:0003924">
    <property type="term" value="F:GTPase activity"/>
    <property type="evidence" value="ECO:0007669"/>
    <property type="project" value="InterPro"/>
</dbReference>
<feature type="region of interest" description="Disordered" evidence="3">
    <location>
        <begin position="209"/>
        <end position="258"/>
    </location>
</feature>
<dbReference type="GO" id="GO:0035099">
    <property type="term" value="P:hemocyte migration"/>
    <property type="evidence" value="ECO:0007669"/>
    <property type="project" value="UniProtKB-ARBA"/>
</dbReference>
<dbReference type="InterPro" id="IPR001806">
    <property type="entry name" value="Small_GTPase"/>
</dbReference>
<gene>
    <name evidence="4" type="ORF">Cfor_08558</name>
</gene>
<dbReference type="InterPro" id="IPR005225">
    <property type="entry name" value="Small_GTP-bd"/>
</dbReference>
<evidence type="ECO:0000313" key="4">
    <source>
        <dbReference type="EMBL" id="GFG32066.1"/>
    </source>
</evidence>
<dbReference type="PRINTS" id="PR00449">
    <property type="entry name" value="RASTRNSFRMNG"/>
</dbReference>
<evidence type="ECO:0000256" key="3">
    <source>
        <dbReference type="SAM" id="MobiDB-lite"/>
    </source>
</evidence>
<dbReference type="PROSITE" id="PS51419">
    <property type="entry name" value="RAB"/>
    <property type="match status" value="1"/>
</dbReference>
<keyword evidence="5" id="KW-1185">Reference proteome</keyword>
<dbReference type="PROSITE" id="PS51421">
    <property type="entry name" value="RAS"/>
    <property type="match status" value="1"/>
</dbReference>
<comment type="caution">
    <text evidence="4">The sequence shown here is derived from an EMBL/GenBank/DDBJ whole genome shotgun (WGS) entry which is preliminary data.</text>
</comment>
<dbReference type="Pfam" id="PF00071">
    <property type="entry name" value="Ras"/>
    <property type="match status" value="1"/>
</dbReference>
<dbReference type="Gene3D" id="3.40.50.300">
    <property type="entry name" value="P-loop containing nucleotide triphosphate hydrolases"/>
    <property type="match status" value="1"/>
</dbReference>
<dbReference type="OrthoDB" id="8830751at2759"/>
<keyword evidence="2" id="KW-0342">GTP-binding</keyword>
<evidence type="ECO:0000313" key="5">
    <source>
        <dbReference type="Proteomes" id="UP000502823"/>
    </source>
</evidence>
<dbReference type="GO" id="GO:0001667">
    <property type="term" value="P:ameboidal-type cell migration"/>
    <property type="evidence" value="ECO:0007669"/>
    <property type="project" value="UniProtKB-ARBA"/>
</dbReference>
<evidence type="ECO:0000256" key="1">
    <source>
        <dbReference type="ARBA" id="ARBA00022741"/>
    </source>
</evidence>
<sequence>MNSTKGSKRENGVESEGIQSNRIRPIKITAVGDGMVGKTCLLITYVSNRFPTEYVPTVFDNYADNVTVDGQVFNMTLWDTAGQEDYERLRPLSYPNTDCFLLCYSVSSRTSYENVISKWCPELKHHMPHVPIVLVGTKIDLREEDPECISYAEGKKLKQKIRAARYVECSAIKGEGLQEVFIEAIRAVMKKPPTEFDVIEKIGVPAGKGQAAHSRTAIPRQPFPGHPLQPAQRSRCPDQPPQGSPCRPSEPKAAHVTLSTPATPVQSTLCHTRSLTSLKKVVCQVECNQLPGNDPWDTAVPAIDLSVIEFHIIEEICVPGDEDTLRVVETVILYHHHLFLHHLKNVLCGMLKVSGMPAAAPGATIQQRKQE</sequence>
<dbReference type="PROSITE" id="PS51420">
    <property type="entry name" value="RHO"/>
    <property type="match status" value="1"/>
</dbReference>
<dbReference type="AlphaFoldDB" id="A0A6L2PI30"/>
<keyword evidence="1" id="KW-0547">Nucleotide-binding</keyword>
<dbReference type="InterPro" id="IPR027417">
    <property type="entry name" value="P-loop_NTPase"/>
</dbReference>
<dbReference type="SMART" id="SM00176">
    <property type="entry name" value="RAN"/>
    <property type="match status" value="1"/>
</dbReference>